<dbReference type="InterPro" id="IPR051807">
    <property type="entry name" value="Sec-metab_biosynth-assoc"/>
</dbReference>
<evidence type="ECO:0000313" key="4">
    <source>
        <dbReference type="Proteomes" id="UP000199233"/>
    </source>
</evidence>
<dbReference type="EMBL" id="FOFS01000009">
    <property type="protein sequence ID" value="SEQ68484.1"/>
    <property type="molecule type" value="Genomic_DNA"/>
</dbReference>
<feature type="domain" description="YCII-related" evidence="2">
    <location>
        <begin position="1"/>
        <end position="94"/>
    </location>
</feature>
<accession>A0A1H9I1N7</accession>
<organism evidence="3 4">
    <name type="scientific">Solimonas aquatica</name>
    <dbReference type="NCBI Taxonomy" id="489703"/>
    <lineage>
        <taxon>Bacteria</taxon>
        <taxon>Pseudomonadati</taxon>
        <taxon>Pseudomonadota</taxon>
        <taxon>Gammaproteobacteria</taxon>
        <taxon>Nevskiales</taxon>
        <taxon>Nevskiaceae</taxon>
        <taxon>Solimonas</taxon>
    </lineage>
</organism>
<sequence length="100" mass="10595">MLYAILGHDAPGSLAQRRATRPAHVARLTLLQEQGRLLLAGPRPAIDAADPGEAGFSGSLVVAEFPDLASARAWAQDDPYVHAGVYTSVDVYPFVKTLPA</sequence>
<gene>
    <name evidence="3" type="ORF">SAMN04488038_109135</name>
</gene>
<dbReference type="RefSeq" id="WP_093286589.1">
    <property type="nucleotide sequence ID" value="NZ_FOFS01000009.1"/>
</dbReference>
<dbReference type="Pfam" id="PF03795">
    <property type="entry name" value="YCII"/>
    <property type="match status" value="1"/>
</dbReference>
<name>A0A1H9I1N7_9GAMM</name>
<dbReference type="PANTHER" id="PTHR33606:SF3">
    <property type="entry name" value="PROTEIN YCII"/>
    <property type="match status" value="1"/>
</dbReference>
<dbReference type="STRING" id="489703.SAMN04488038_109135"/>
<reference evidence="3 4" key="1">
    <citation type="submission" date="2016-10" db="EMBL/GenBank/DDBJ databases">
        <authorList>
            <person name="de Groot N.N."/>
        </authorList>
    </citation>
    <scope>NUCLEOTIDE SEQUENCE [LARGE SCALE GENOMIC DNA]</scope>
    <source>
        <strain evidence="3 4">DSM 25927</strain>
    </source>
</reference>
<dbReference type="PANTHER" id="PTHR33606">
    <property type="entry name" value="PROTEIN YCII"/>
    <property type="match status" value="1"/>
</dbReference>
<keyword evidence="4" id="KW-1185">Reference proteome</keyword>
<dbReference type="Proteomes" id="UP000199233">
    <property type="component" value="Unassembled WGS sequence"/>
</dbReference>
<proteinExistence type="inferred from homology"/>
<evidence type="ECO:0000256" key="1">
    <source>
        <dbReference type="ARBA" id="ARBA00007689"/>
    </source>
</evidence>
<dbReference type="NCBIfam" id="NF008473">
    <property type="entry name" value="PRK11370.1"/>
    <property type="match status" value="1"/>
</dbReference>
<dbReference type="Gene3D" id="3.30.70.1060">
    <property type="entry name" value="Dimeric alpha+beta barrel"/>
    <property type="match status" value="1"/>
</dbReference>
<dbReference type="InterPro" id="IPR011008">
    <property type="entry name" value="Dimeric_a/b-barrel"/>
</dbReference>
<comment type="similarity">
    <text evidence="1">Belongs to the YciI family.</text>
</comment>
<dbReference type="OrthoDB" id="9797014at2"/>
<evidence type="ECO:0000313" key="3">
    <source>
        <dbReference type="EMBL" id="SEQ68484.1"/>
    </source>
</evidence>
<evidence type="ECO:0000259" key="2">
    <source>
        <dbReference type="Pfam" id="PF03795"/>
    </source>
</evidence>
<protein>
    <recommendedName>
        <fullName evidence="2">YCII-related domain-containing protein</fullName>
    </recommendedName>
</protein>
<dbReference type="AlphaFoldDB" id="A0A1H9I1N7"/>
<dbReference type="InterPro" id="IPR005545">
    <property type="entry name" value="YCII"/>
</dbReference>
<dbReference type="SUPFAM" id="SSF54909">
    <property type="entry name" value="Dimeric alpha+beta barrel"/>
    <property type="match status" value="1"/>
</dbReference>